<keyword evidence="6" id="KW-0012">Acyltransferase</keyword>
<dbReference type="PROSITE" id="PS51934">
    <property type="entry name" value="LRAT"/>
    <property type="match status" value="1"/>
</dbReference>
<dbReference type="EMBL" id="FRAW01000013">
    <property type="protein sequence ID" value="SHK66947.1"/>
    <property type="molecule type" value="Genomic_DNA"/>
</dbReference>
<dbReference type="PANTHER" id="PTHR13943">
    <property type="entry name" value="HRAS-LIKE SUPPRESSOR - RELATED"/>
    <property type="match status" value="1"/>
</dbReference>
<name>A0A1M6UCP4_9BACT</name>
<dbReference type="InterPro" id="IPR051496">
    <property type="entry name" value="H-rev107_PLA/AT"/>
</dbReference>
<reference evidence="7" key="1">
    <citation type="submission" date="2016-11" db="EMBL/GenBank/DDBJ databases">
        <authorList>
            <person name="Varghese N."/>
            <person name="Submissions S."/>
        </authorList>
    </citation>
    <scope>NUCLEOTIDE SEQUENCE [LARGE SCALE GENOMIC DNA]</scope>
    <source>
        <strain evidence="7">UWOS</strain>
    </source>
</reference>
<organism evidence="6 7">
    <name type="scientific">Fibrobacter intestinalis</name>
    <dbReference type="NCBI Taxonomy" id="28122"/>
    <lineage>
        <taxon>Bacteria</taxon>
        <taxon>Pseudomonadati</taxon>
        <taxon>Fibrobacterota</taxon>
        <taxon>Fibrobacteria</taxon>
        <taxon>Fibrobacterales</taxon>
        <taxon>Fibrobacteraceae</taxon>
        <taxon>Fibrobacter</taxon>
    </lineage>
</organism>
<dbReference type="GO" id="GO:0005737">
    <property type="term" value="C:cytoplasm"/>
    <property type="evidence" value="ECO:0007669"/>
    <property type="project" value="TreeGrafter"/>
</dbReference>
<feature type="transmembrane region" description="Helical" evidence="4">
    <location>
        <begin position="200"/>
        <end position="219"/>
    </location>
</feature>
<dbReference type="GO" id="GO:0008970">
    <property type="term" value="F:phospholipase A1 activity"/>
    <property type="evidence" value="ECO:0007669"/>
    <property type="project" value="TreeGrafter"/>
</dbReference>
<feature type="transmembrane region" description="Helical" evidence="4">
    <location>
        <begin position="134"/>
        <end position="151"/>
    </location>
</feature>
<gene>
    <name evidence="6" type="ORF">SAMN05720469_11351</name>
</gene>
<dbReference type="GO" id="GO:0070292">
    <property type="term" value="P:N-acylphosphatidylethanolamine metabolic process"/>
    <property type="evidence" value="ECO:0007669"/>
    <property type="project" value="TreeGrafter"/>
</dbReference>
<keyword evidence="7" id="KW-1185">Reference proteome</keyword>
<dbReference type="GO" id="GO:0004623">
    <property type="term" value="F:phospholipase A2 activity"/>
    <property type="evidence" value="ECO:0007669"/>
    <property type="project" value="TreeGrafter"/>
</dbReference>
<evidence type="ECO:0000256" key="1">
    <source>
        <dbReference type="ARBA" id="ARBA00022679"/>
    </source>
</evidence>
<evidence type="ECO:0000313" key="7">
    <source>
        <dbReference type="Proteomes" id="UP000184275"/>
    </source>
</evidence>
<evidence type="ECO:0000313" key="6">
    <source>
        <dbReference type="EMBL" id="SHK66947.1"/>
    </source>
</evidence>
<keyword evidence="4" id="KW-1133">Transmembrane helix</keyword>
<feature type="transmembrane region" description="Helical" evidence="4">
    <location>
        <begin position="231"/>
        <end position="251"/>
    </location>
</feature>
<dbReference type="PANTHER" id="PTHR13943:SF77">
    <property type="entry name" value="LRAT DOMAIN-CONTAINING PROTEIN"/>
    <property type="match status" value="1"/>
</dbReference>
<protein>
    <submittedName>
        <fullName evidence="6">Lecithin retinol acyltransferase</fullName>
    </submittedName>
</protein>
<feature type="domain" description="LRAT" evidence="5">
    <location>
        <begin position="18"/>
        <end position="130"/>
    </location>
</feature>
<dbReference type="AlphaFoldDB" id="A0A1M6UCP4"/>
<dbReference type="RefSeq" id="WP_073304155.1">
    <property type="nucleotide sequence ID" value="NZ_FRAW01000013.1"/>
</dbReference>
<keyword evidence="2" id="KW-0378">Hydrolase</keyword>
<evidence type="ECO:0000256" key="3">
    <source>
        <dbReference type="ARBA" id="ARBA00023098"/>
    </source>
</evidence>
<dbReference type="Gene3D" id="3.90.1720.10">
    <property type="entry name" value="endopeptidase domain like (from Nostoc punctiforme)"/>
    <property type="match status" value="1"/>
</dbReference>
<sequence>MSEIIDESKIQEPPVGAHLVSPRTAFNHHGIYIGRGRVIHYSGMARTLSRKDILKLPGLIRYGCVVKTSIKKFCDGHGFRVVEHPRAKFTGEAAVERAKKRLYERSYYLYSNNCEHFVNWCIDDTFKSPAVTRLLIGFALIGFLLHALGIVKLTRRLPFGNRLLLSGGSALIGSFIVAHFTQSALQPAEGIRGRERRNRYFGRIGSWIGFALSPLFAVFGIRKKWTLSESLLPFFLPLLFGMTTYGAFRLNDTVKRNALRKKRVRLTELEAIQKIENSDEE</sequence>
<accession>A0A1M6UCP4</accession>
<proteinExistence type="predicted"/>
<dbReference type="Pfam" id="PF04970">
    <property type="entry name" value="LRAT"/>
    <property type="match status" value="1"/>
</dbReference>
<keyword evidence="4" id="KW-0812">Transmembrane</keyword>
<dbReference type="InterPro" id="IPR007053">
    <property type="entry name" value="LRAT_dom"/>
</dbReference>
<evidence type="ECO:0000256" key="2">
    <source>
        <dbReference type="ARBA" id="ARBA00022801"/>
    </source>
</evidence>
<keyword evidence="3" id="KW-0443">Lipid metabolism</keyword>
<evidence type="ECO:0000259" key="5">
    <source>
        <dbReference type="PROSITE" id="PS51934"/>
    </source>
</evidence>
<keyword evidence="4" id="KW-0472">Membrane</keyword>
<dbReference type="Proteomes" id="UP000184275">
    <property type="component" value="Unassembled WGS sequence"/>
</dbReference>
<keyword evidence="1 6" id="KW-0808">Transferase</keyword>
<evidence type="ECO:0000256" key="4">
    <source>
        <dbReference type="SAM" id="Phobius"/>
    </source>
</evidence>
<feature type="transmembrane region" description="Helical" evidence="4">
    <location>
        <begin position="163"/>
        <end position="180"/>
    </location>
</feature>
<dbReference type="GO" id="GO:0016410">
    <property type="term" value="F:N-acyltransferase activity"/>
    <property type="evidence" value="ECO:0007669"/>
    <property type="project" value="TreeGrafter"/>
</dbReference>